<protein>
    <recommendedName>
        <fullName evidence="5">Gamma-tubulin complex component</fullName>
    </recommendedName>
</protein>
<evidence type="ECO:0000313" key="7">
    <source>
        <dbReference type="EMBL" id="KAJ8984084.1"/>
    </source>
</evidence>
<feature type="domain" description="Gamma tubulin complex component C-terminal" evidence="6">
    <location>
        <begin position="17"/>
        <end position="213"/>
    </location>
</feature>
<keyword evidence="3 5" id="KW-0493">Microtubule</keyword>
<evidence type="ECO:0000256" key="2">
    <source>
        <dbReference type="ARBA" id="ARBA00022490"/>
    </source>
</evidence>
<evidence type="ECO:0000313" key="8">
    <source>
        <dbReference type="Proteomes" id="UP001162164"/>
    </source>
</evidence>
<dbReference type="InterPro" id="IPR040457">
    <property type="entry name" value="GCP_C"/>
</dbReference>
<keyword evidence="2 5" id="KW-0963">Cytoplasm</keyword>
<sequence>MYRIPDGLGVKIIECHKRPYKDDLKTELLPYDLQFQMFKILSIQTNSEQEYWSSAEPKKLLMIESFSFGYEVHWPLSLILNRKSLACYQMIFRHLFYCKYIERMICQVWKSNKVAKKFQSDAAQHYRAAFALRQRMLHCVQNLEYHMMVEVIEPHWCTFLQRIGKVNNVDEILSCHCDFLDSCLKDCMLTITPILSTIIKLLAICEEFCKFMQLGEKILVPSRGQMLDFNSFYTGQIKKLGLNKLAKDSSG</sequence>
<comment type="subcellular location">
    <subcellularLocation>
        <location evidence="5">Cytoplasm</location>
        <location evidence="5">Cytoskeleton</location>
        <location evidence="5">Microtubule organizing center</location>
    </subcellularLocation>
</comment>
<evidence type="ECO:0000256" key="4">
    <source>
        <dbReference type="ARBA" id="ARBA00023212"/>
    </source>
</evidence>
<dbReference type="InterPro" id="IPR007259">
    <property type="entry name" value="GCP"/>
</dbReference>
<evidence type="ECO:0000259" key="6">
    <source>
        <dbReference type="Pfam" id="PF04130"/>
    </source>
</evidence>
<reference evidence="7" key="1">
    <citation type="journal article" date="2023" name="Insect Mol. Biol.">
        <title>Genome sequencing provides insights into the evolution of gene families encoding plant cell wall-degrading enzymes in longhorned beetles.</title>
        <authorList>
            <person name="Shin N.R."/>
            <person name="Okamura Y."/>
            <person name="Kirsch R."/>
            <person name="Pauchet Y."/>
        </authorList>
    </citation>
    <scope>NUCLEOTIDE SEQUENCE</scope>
    <source>
        <strain evidence="7">MMC_N1</strain>
    </source>
</reference>
<dbReference type="EMBL" id="JAPWTJ010000047">
    <property type="protein sequence ID" value="KAJ8984084.1"/>
    <property type="molecule type" value="Genomic_DNA"/>
</dbReference>
<evidence type="ECO:0000256" key="3">
    <source>
        <dbReference type="ARBA" id="ARBA00022701"/>
    </source>
</evidence>
<comment type="similarity">
    <text evidence="1 5">Belongs to the TUBGCP family.</text>
</comment>
<name>A0ABQ9K2K4_9CUCU</name>
<proteinExistence type="inferred from homology"/>
<gene>
    <name evidence="7" type="ORF">NQ317_012740</name>
</gene>
<accession>A0ABQ9K2K4</accession>
<organism evidence="7 8">
    <name type="scientific">Molorchus minor</name>
    <dbReference type="NCBI Taxonomy" id="1323400"/>
    <lineage>
        <taxon>Eukaryota</taxon>
        <taxon>Metazoa</taxon>
        <taxon>Ecdysozoa</taxon>
        <taxon>Arthropoda</taxon>
        <taxon>Hexapoda</taxon>
        <taxon>Insecta</taxon>
        <taxon>Pterygota</taxon>
        <taxon>Neoptera</taxon>
        <taxon>Endopterygota</taxon>
        <taxon>Coleoptera</taxon>
        <taxon>Polyphaga</taxon>
        <taxon>Cucujiformia</taxon>
        <taxon>Chrysomeloidea</taxon>
        <taxon>Cerambycidae</taxon>
        <taxon>Lamiinae</taxon>
        <taxon>Monochamini</taxon>
        <taxon>Molorchus</taxon>
    </lineage>
</organism>
<dbReference type="Pfam" id="PF04130">
    <property type="entry name" value="GCP_C_terminal"/>
    <property type="match status" value="1"/>
</dbReference>
<comment type="caution">
    <text evidence="7">The sequence shown here is derived from an EMBL/GenBank/DDBJ whole genome shotgun (WGS) entry which is preliminary data.</text>
</comment>
<dbReference type="Gene3D" id="1.20.120.1900">
    <property type="entry name" value="Gamma-tubulin complex, C-terminal domain"/>
    <property type="match status" value="1"/>
</dbReference>
<dbReference type="PANTHER" id="PTHR19302:SF13">
    <property type="entry name" value="GAMMA-TUBULIN COMPLEX COMPONENT 2"/>
    <property type="match status" value="1"/>
</dbReference>
<dbReference type="InterPro" id="IPR042241">
    <property type="entry name" value="GCP_C_sf"/>
</dbReference>
<evidence type="ECO:0000256" key="1">
    <source>
        <dbReference type="ARBA" id="ARBA00010337"/>
    </source>
</evidence>
<dbReference type="Proteomes" id="UP001162164">
    <property type="component" value="Unassembled WGS sequence"/>
</dbReference>
<evidence type="ECO:0000256" key="5">
    <source>
        <dbReference type="RuleBase" id="RU363050"/>
    </source>
</evidence>
<dbReference type="PANTHER" id="PTHR19302">
    <property type="entry name" value="GAMMA TUBULIN COMPLEX PROTEIN"/>
    <property type="match status" value="1"/>
</dbReference>
<keyword evidence="4 5" id="KW-0206">Cytoskeleton</keyword>
<keyword evidence="8" id="KW-1185">Reference proteome</keyword>